<gene>
    <name evidence="3" type="ORF">L195_g034309</name>
</gene>
<keyword evidence="1" id="KW-1133">Transmembrane helix</keyword>
<evidence type="ECO:0000256" key="1">
    <source>
        <dbReference type="SAM" id="Phobius"/>
    </source>
</evidence>
<sequence length="278" mass="31265">LQKDSDEGMLHAAQHGIIEFINAMRKANPELLEAVDRCNRGIFSYAVLHPQLGPSSDRDTRSGAALQMQREIQWFKAVEKVVHPKFKEAKNVDGKKPHEIFTENHDELVKLGEKWAKDTATSFTIVGTLITTIMFAAAFTVPGGNDQDTGLPIFLHDNIFTTFLIADAFSLFTSAASVLIFIGILTSRYAEKDFLRSLPWKLLFGLWFLFLSVCSMIVAFCASITMILKGYRTYKWFIVGPTMSLGSIPIMVLVVSQLRLMYEILHSTRKNPISSIRN</sequence>
<dbReference type="Proteomes" id="UP000236291">
    <property type="component" value="Unassembled WGS sequence"/>
</dbReference>
<dbReference type="PANTHER" id="PTHR24177">
    <property type="entry name" value="CASKIN"/>
    <property type="match status" value="1"/>
</dbReference>
<dbReference type="ExpressionAtlas" id="A0A2K3LIG3">
    <property type="expression patterns" value="baseline"/>
</dbReference>
<dbReference type="STRING" id="57577.A0A2K3LIG3"/>
<feature type="transmembrane region" description="Helical" evidence="1">
    <location>
        <begin position="206"/>
        <end position="228"/>
    </location>
</feature>
<dbReference type="GO" id="GO:0016020">
    <property type="term" value="C:membrane"/>
    <property type="evidence" value="ECO:0007669"/>
    <property type="project" value="TreeGrafter"/>
</dbReference>
<dbReference type="AlphaFoldDB" id="A0A2K3LIG3"/>
<evidence type="ECO:0000259" key="2">
    <source>
        <dbReference type="Pfam" id="PF13962"/>
    </source>
</evidence>
<protein>
    <submittedName>
        <fullName evidence="3">Ankyrin-like protein</fullName>
    </submittedName>
</protein>
<evidence type="ECO:0000313" key="4">
    <source>
        <dbReference type="Proteomes" id="UP000236291"/>
    </source>
</evidence>
<feature type="transmembrane region" description="Helical" evidence="1">
    <location>
        <begin position="234"/>
        <end position="255"/>
    </location>
</feature>
<name>A0A2K3LIG3_TRIPR</name>
<keyword evidence="1" id="KW-0472">Membrane</keyword>
<proteinExistence type="predicted"/>
<feature type="transmembrane region" description="Helical" evidence="1">
    <location>
        <begin position="120"/>
        <end position="139"/>
    </location>
</feature>
<accession>A0A2K3LIG3</accession>
<reference evidence="3 4" key="1">
    <citation type="journal article" date="2014" name="Am. J. Bot.">
        <title>Genome assembly and annotation for red clover (Trifolium pratense; Fabaceae).</title>
        <authorList>
            <person name="Istvanek J."/>
            <person name="Jaros M."/>
            <person name="Krenek A."/>
            <person name="Repkova J."/>
        </authorList>
    </citation>
    <scope>NUCLEOTIDE SEQUENCE [LARGE SCALE GENOMIC DNA]</scope>
    <source>
        <strain evidence="4">cv. Tatra</strain>
        <tissue evidence="3">Young leaves</tissue>
    </source>
</reference>
<keyword evidence="1" id="KW-0812">Transmembrane</keyword>
<feature type="domain" description="PGG" evidence="2">
    <location>
        <begin position="113"/>
        <end position="226"/>
    </location>
</feature>
<dbReference type="EMBL" id="ASHM01033921">
    <property type="protein sequence ID" value="PNX78331.1"/>
    <property type="molecule type" value="Genomic_DNA"/>
</dbReference>
<dbReference type="InterPro" id="IPR026961">
    <property type="entry name" value="PGG_dom"/>
</dbReference>
<feature type="transmembrane region" description="Helical" evidence="1">
    <location>
        <begin position="159"/>
        <end position="185"/>
    </location>
</feature>
<dbReference type="Pfam" id="PF13962">
    <property type="entry name" value="PGG"/>
    <property type="match status" value="1"/>
</dbReference>
<feature type="non-terminal residue" evidence="3">
    <location>
        <position position="1"/>
    </location>
</feature>
<organism evidence="3 4">
    <name type="scientific">Trifolium pratense</name>
    <name type="common">Red clover</name>
    <dbReference type="NCBI Taxonomy" id="57577"/>
    <lineage>
        <taxon>Eukaryota</taxon>
        <taxon>Viridiplantae</taxon>
        <taxon>Streptophyta</taxon>
        <taxon>Embryophyta</taxon>
        <taxon>Tracheophyta</taxon>
        <taxon>Spermatophyta</taxon>
        <taxon>Magnoliopsida</taxon>
        <taxon>eudicotyledons</taxon>
        <taxon>Gunneridae</taxon>
        <taxon>Pentapetalae</taxon>
        <taxon>rosids</taxon>
        <taxon>fabids</taxon>
        <taxon>Fabales</taxon>
        <taxon>Fabaceae</taxon>
        <taxon>Papilionoideae</taxon>
        <taxon>50 kb inversion clade</taxon>
        <taxon>NPAAA clade</taxon>
        <taxon>Hologalegina</taxon>
        <taxon>IRL clade</taxon>
        <taxon>Trifolieae</taxon>
        <taxon>Trifolium</taxon>
    </lineage>
</organism>
<evidence type="ECO:0000313" key="3">
    <source>
        <dbReference type="EMBL" id="PNX78331.1"/>
    </source>
</evidence>
<reference evidence="3 4" key="2">
    <citation type="journal article" date="2017" name="Front. Plant Sci.">
        <title>Gene Classification and Mining of Molecular Markers Useful in Red Clover (Trifolium pratense) Breeding.</title>
        <authorList>
            <person name="Istvanek J."/>
            <person name="Dluhosova J."/>
            <person name="Dluhos P."/>
            <person name="Patkova L."/>
            <person name="Nedelnik J."/>
            <person name="Repkova J."/>
        </authorList>
    </citation>
    <scope>NUCLEOTIDE SEQUENCE [LARGE SCALE GENOMIC DNA]</scope>
    <source>
        <strain evidence="4">cv. Tatra</strain>
        <tissue evidence="3">Young leaves</tissue>
    </source>
</reference>
<comment type="caution">
    <text evidence="3">The sequence shown here is derived from an EMBL/GenBank/DDBJ whole genome shotgun (WGS) entry which is preliminary data.</text>
</comment>
<dbReference type="PANTHER" id="PTHR24177:SF329">
    <property type="entry name" value="ANKYRIN REPEAT PROTEIN"/>
    <property type="match status" value="1"/>
</dbReference>